<comment type="similarity">
    <text evidence="1 6">Belongs to the thioredoxin family.</text>
</comment>
<feature type="domain" description="Thioredoxin" evidence="7">
    <location>
        <begin position="1"/>
        <end position="104"/>
    </location>
</feature>
<accession>A0ABM8I570</accession>
<dbReference type="InterPro" id="IPR013766">
    <property type="entry name" value="Thioredoxin_domain"/>
</dbReference>
<dbReference type="Proteomes" id="UP001305815">
    <property type="component" value="Chromosome"/>
</dbReference>
<keyword evidence="9" id="KW-1185">Reference proteome</keyword>
<keyword evidence="2" id="KW-0813">Transport</keyword>
<dbReference type="EMBL" id="AP027742">
    <property type="protein sequence ID" value="BDZ76031.1"/>
    <property type="molecule type" value="Genomic_DNA"/>
</dbReference>
<organism evidence="8 9">
    <name type="scientific">Claveliimonas bilis</name>
    <dbReference type="NCBI Taxonomy" id="3028070"/>
    <lineage>
        <taxon>Bacteria</taxon>
        <taxon>Bacillati</taxon>
        <taxon>Bacillota</taxon>
        <taxon>Clostridia</taxon>
        <taxon>Lachnospirales</taxon>
        <taxon>Lachnospiraceae</taxon>
        <taxon>Claveliimonas</taxon>
    </lineage>
</organism>
<name>A0ABM8I570_9FIRM</name>
<evidence type="ECO:0000256" key="6">
    <source>
        <dbReference type="PIRNR" id="PIRNR000077"/>
    </source>
</evidence>
<dbReference type="Pfam" id="PF00085">
    <property type="entry name" value="Thioredoxin"/>
    <property type="match status" value="1"/>
</dbReference>
<dbReference type="SUPFAM" id="SSF52833">
    <property type="entry name" value="Thioredoxin-like"/>
    <property type="match status" value="1"/>
</dbReference>
<dbReference type="Gene3D" id="3.40.30.10">
    <property type="entry name" value="Glutaredoxin"/>
    <property type="match status" value="1"/>
</dbReference>
<keyword evidence="3" id="KW-0249">Electron transport</keyword>
<evidence type="ECO:0000313" key="9">
    <source>
        <dbReference type="Proteomes" id="UP001305815"/>
    </source>
</evidence>
<gene>
    <name evidence="8" type="ORF">Lac1_02140</name>
</gene>
<dbReference type="CDD" id="cd02947">
    <property type="entry name" value="TRX_family"/>
    <property type="match status" value="1"/>
</dbReference>
<dbReference type="InterPro" id="IPR036249">
    <property type="entry name" value="Thioredoxin-like_sf"/>
</dbReference>
<evidence type="ECO:0000256" key="3">
    <source>
        <dbReference type="ARBA" id="ARBA00022982"/>
    </source>
</evidence>
<evidence type="ECO:0000256" key="4">
    <source>
        <dbReference type="ARBA" id="ARBA00023157"/>
    </source>
</evidence>
<evidence type="ECO:0000256" key="1">
    <source>
        <dbReference type="ARBA" id="ARBA00008987"/>
    </source>
</evidence>
<protein>
    <recommendedName>
        <fullName evidence="6">Thioredoxin</fullName>
    </recommendedName>
</protein>
<dbReference type="RefSeq" id="WP_230107359.1">
    <property type="nucleotide sequence ID" value="NZ_AP024845.1"/>
</dbReference>
<dbReference type="PROSITE" id="PS51352">
    <property type="entry name" value="THIOREDOXIN_2"/>
    <property type="match status" value="1"/>
</dbReference>
<keyword evidence="5" id="KW-0676">Redox-active center</keyword>
<reference evidence="9" key="1">
    <citation type="journal article" date="2023" name="Int. J. Syst. Evol. Microbiol.">
        <title>Claveliimonas bilis gen. nov., sp. nov., deoxycholic acid-producing bacteria isolated from human faeces, and reclassification of Sellimonas monacensis Zenner et al. 2021 as Claveliimonas monacensis comb. nov.</title>
        <authorList>
            <person name="Hisatomi A."/>
            <person name="Kastawa N.W.E.P.G."/>
            <person name="Song I."/>
            <person name="Ohkuma M."/>
            <person name="Fukiya S."/>
            <person name="Sakamoto M."/>
        </authorList>
    </citation>
    <scope>NUCLEOTIDE SEQUENCE [LARGE SCALE GENOMIC DNA]</scope>
    <source>
        <strain evidence="9">12BBH14</strain>
    </source>
</reference>
<proteinExistence type="inferred from homology"/>
<evidence type="ECO:0000256" key="5">
    <source>
        <dbReference type="ARBA" id="ARBA00023284"/>
    </source>
</evidence>
<dbReference type="PANTHER" id="PTHR45663">
    <property type="entry name" value="GEO12009P1"/>
    <property type="match status" value="1"/>
</dbReference>
<dbReference type="PANTHER" id="PTHR45663:SF11">
    <property type="entry name" value="GEO12009P1"/>
    <property type="match status" value="1"/>
</dbReference>
<evidence type="ECO:0000313" key="8">
    <source>
        <dbReference type="EMBL" id="BDZ76031.1"/>
    </source>
</evidence>
<dbReference type="PIRSF" id="PIRSF000077">
    <property type="entry name" value="Thioredoxin"/>
    <property type="match status" value="1"/>
</dbReference>
<evidence type="ECO:0000259" key="7">
    <source>
        <dbReference type="PROSITE" id="PS51352"/>
    </source>
</evidence>
<keyword evidence="4" id="KW-1015">Disulfide bond</keyword>
<dbReference type="InterPro" id="IPR005746">
    <property type="entry name" value="Thioredoxin"/>
</dbReference>
<sequence>MLHLTEGNFQAEVNQAKFPVVVMFYASWCPKCAMTKPVAEDIEKRYRKKVKFCEVEIEECPNLAVKYGADIVPTLVMFKNGTVKARMQGTVGENILEKRVRELL</sequence>
<evidence type="ECO:0000256" key="2">
    <source>
        <dbReference type="ARBA" id="ARBA00022448"/>
    </source>
</evidence>